<dbReference type="GeneID" id="111493218"/>
<dbReference type="Gene3D" id="3.30.160.270">
    <property type="match status" value="1"/>
</dbReference>
<feature type="domain" description="2-isopropylmalate synthase LeuA allosteric (dimerisation)" evidence="2">
    <location>
        <begin position="2"/>
        <end position="75"/>
    </location>
</feature>
<accession>A0A6J1K8I4</accession>
<reference evidence="4" key="1">
    <citation type="submission" date="2025-08" db="UniProtKB">
        <authorList>
            <consortium name="RefSeq"/>
        </authorList>
    </citation>
    <scope>IDENTIFICATION</scope>
    <source>
        <tissue evidence="4">Young leaves</tissue>
    </source>
</reference>
<evidence type="ECO:0000256" key="1">
    <source>
        <dbReference type="ARBA" id="ARBA00022679"/>
    </source>
</evidence>
<dbReference type="AlphaFoldDB" id="A0A6J1K8I4"/>
<dbReference type="RefSeq" id="XP_022998632.1">
    <property type="nucleotide sequence ID" value="XM_023142864.1"/>
</dbReference>
<dbReference type="InterPro" id="IPR013709">
    <property type="entry name" value="2-isopropylmalate_synth_dimer"/>
</dbReference>
<organism evidence="3 4">
    <name type="scientific">Cucurbita maxima</name>
    <name type="common">Pumpkin</name>
    <name type="synonym">Winter squash</name>
    <dbReference type="NCBI Taxonomy" id="3661"/>
    <lineage>
        <taxon>Eukaryota</taxon>
        <taxon>Viridiplantae</taxon>
        <taxon>Streptophyta</taxon>
        <taxon>Embryophyta</taxon>
        <taxon>Tracheophyta</taxon>
        <taxon>Spermatophyta</taxon>
        <taxon>Magnoliopsida</taxon>
        <taxon>eudicotyledons</taxon>
        <taxon>Gunneridae</taxon>
        <taxon>Pentapetalae</taxon>
        <taxon>rosids</taxon>
        <taxon>fabids</taxon>
        <taxon>Cucurbitales</taxon>
        <taxon>Cucurbitaceae</taxon>
        <taxon>Cucurbiteae</taxon>
        <taxon>Cucurbita</taxon>
    </lineage>
</organism>
<keyword evidence="3" id="KW-1185">Reference proteome</keyword>
<dbReference type="GO" id="GO:0003852">
    <property type="term" value="F:2-isopropylmalate synthase activity"/>
    <property type="evidence" value="ECO:0007669"/>
    <property type="project" value="InterPro"/>
</dbReference>
<dbReference type="KEGG" id="cmax:111493218"/>
<dbReference type="InterPro" id="IPR036230">
    <property type="entry name" value="LeuA_allosteric_dom_sf"/>
</dbReference>
<evidence type="ECO:0000259" key="2">
    <source>
        <dbReference type="Pfam" id="PF08502"/>
    </source>
</evidence>
<proteinExistence type="predicted"/>
<evidence type="ECO:0000313" key="3">
    <source>
        <dbReference type="Proteomes" id="UP000504608"/>
    </source>
</evidence>
<dbReference type="Pfam" id="PF08502">
    <property type="entry name" value="LeuA_dimer"/>
    <property type="match status" value="1"/>
</dbReference>
<dbReference type="GO" id="GO:0009098">
    <property type="term" value="P:L-leucine biosynthetic process"/>
    <property type="evidence" value="ECO:0007669"/>
    <property type="project" value="InterPro"/>
</dbReference>
<dbReference type="SUPFAM" id="SSF110921">
    <property type="entry name" value="2-isopropylmalate synthase LeuA, allosteric (dimerisation) domain"/>
    <property type="match status" value="1"/>
</dbReference>
<evidence type="ECO:0000313" key="4">
    <source>
        <dbReference type="RefSeq" id="XP_022998632.1"/>
    </source>
</evidence>
<gene>
    <name evidence="4" type="primary">LOC111493218</name>
</gene>
<protein>
    <submittedName>
        <fullName evidence="4">2-isopropylmalate synthase 2, chloroplastic-like</fullName>
    </submittedName>
</protein>
<dbReference type="OrthoDB" id="2015253at2759"/>
<name>A0A6J1K8I4_CUCMA</name>
<dbReference type="Proteomes" id="UP000504608">
    <property type="component" value="Unplaced"/>
</dbReference>
<sequence>MQEPVTLLDYSMNSVTEGIDAIATTRVVIRGDNSYLSTNASAGEEVQRTFSGIGAGMDIIVASLKAYIGALNKMLGFYGVDVKVTEKITVCIKIVYLRRG</sequence>
<keyword evidence="1" id="KW-0808">Transferase</keyword>